<evidence type="ECO:0000313" key="3">
    <source>
        <dbReference type="Proteomes" id="UP001460270"/>
    </source>
</evidence>
<protein>
    <submittedName>
        <fullName evidence="2">Uncharacterized protein</fullName>
    </submittedName>
</protein>
<feature type="compositionally biased region" description="Basic and acidic residues" evidence="1">
    <location>
        <begin position="289"/>
        <end position="300"/>
    </location>
</feature>
<organism evidence="2 3">
    <name type="scientific">Mugilogobius chulae</name>
    <name type="common">yellowstripe goby</name>
    <dbReference type="NCBI Taxonomy" id="88201"/>
    <lineage>
        <taxon>Eukaryota</taxon>
        <taxon>Metazoa</taxon>
        <taxon>Chordata</taxon>
        <taxon>Craniata</taxon>
        <taxon>Vertebrata</taxon>
        <taxon>Euteleostomi</taxon>
        <taxon>Actinopterygii</taxon>
        <taxon>Neopterygii</taxon>
        <taxon>Teleostei</taxon>
        <taxon>Neoteleostei</taxon>
        <taxon>Acanthomorphata</taxon>
        <taxon>Gobiaria</taxon>
        <taxon>Gobiiformes</taxon>
        <taxon>Gobioidei</taxon>
        <taxon>Gobiidae</taxon>
        <taxon>Gobionellinae</taxon>
        <taxon>Mugilogobius</taxon>
    </lineage>
</organism>
<feature type="compositionally biased region" description="Polar residues" evidence="1">
    <location>
        <begin position="250"/>
        <end position="262"/>
    </location>
</feature>
<accession>A0AAW0PIJ7</accession>
<dbReference type="AlphaFoldDB" id="A0AAW0PIJ7"/>
<feature type="region of interest" description="Disordered" evidence="1">
    <location>
        <begin position="241"/>
        <end position="262"/>
    </location>
</feature>
<dbReference type="EMBL" id="JBBPFD010000004">
    <property type="protein sequence ID" value="KAK7929648.1"/>
    <property type="molecule type" value="Genomic_DNA"/>
</dbReference>
<evidence type="ECO:0000313" key="2">
    <source>
        <dbReference type="EMBL" id="KAK7929648.1"/>
    </source>
</evidence>
<proteinExistence type="predicted"/>
<evidence type="ECO:0000256" key="1">
    <source>
        <dbReference type="SAM" id="MobiDB-lite"/>
    </source>
</evidence>
<comment type="caution">
    <text evidence="2">The sequence shown here is derived from an EMBL/GenBank/DDBJ whole genome shotgun (WGS) entry which is preliminary data.</text>
</comment>
<keyword evidence="3" id="KW-1185">Reference proteome</keyword>
<sequence length="346" mass="37848">MAPQISDPSNTQTHTVDALPISCLDVATVHANALDSSVLTDCVCVLPCCDKTVKVVVMSGQHCDKGLSQISRKDCADRQDGLNDPEGHLIENKDNFLRSIQTGGEDCQETSETLAETVHREITDQMLLQQKPCKMDKPNIDKQKEWTNGEADTVYFDILAYDNDNVIISRPYSIEEPKMTSTAQCADEQLTKSAITDSMEDAVLDQTISHAPMCASKLDTIPEATLVKADTHQIFNVSALKPLPNGPTAEKQTQEPQLSSAKVTDEVVPVGCHDNRASGHTCCDTPAKEVADGPMEKHAPVDTSSSDSYKAEHVLEAEEAKEIGLVKVRVKKHEQKYTYTFPTSGF</sequence>
<dbReference type="Proteomes" id="UP001460270">
    <property type="component" value="Unassembled WGS sequence"/>
</dbReference>
<reference evidence="3" key="1">
    <citation type="submission" date="2024-04" db="EMBL/GenBank/DDBJ databases">
        <title>Salinicola lusitanus LLJ914,a marine bacterium isolated from the Okinawa Trough.</title>
        <authorList>
            <person name="Li J."/>
        </authorList>
    </citation>
    <scope>NUCLEOTIDE SEQUENCE [LARGE SCALE GENOMIC DNA]</scope>
</reference>
<name>A0AAW0PIJ7_9GOBI</name>
<gene>
    <name evidence="2" type="ORF">WMY93_006043</name>
</gene>
<feature type="region of interest" description="Disordered" evidence="1">
    <location>
        <begin position="289"/>
        <end position="308"/>
    </location>
</feature>